<keyword evidence="3" id="KW-1185">Reference proteome</keyword>
<evidence type="ECO:0000256" key="1">
    <source>
        <dbReference type="SAM" id="MobiDB-lite"/>
    </source>
</evidence>
<protein>
    <submittedName>
        <fullName evidence="2">Uncharacterized protein</fullName>
    </submittedName>
</protein>
<evidence type="ECO:0000313" key="2">
    <source>
        <dbReference type="Ensembl" id="ENSPTEP00000002459.1"/>
    </source>
</evidence>
<accession>A0A8C9GKD1</accession>
<reference evidence="2" key="2">
    <citation type="submission" date="2025-09" db="UniProtKB">
        <authorList>
            <consortium name="Ensembl"/>
        </authorList>
    </citation>
    <scope>IDENTIFICATION</scope>
</reference>
<dbReference type="Ensembl" id="ENSPTET00000003823.1">
    <property type="protein sequence ID" value="ENSPTEP00000002459.1"/>
    <property type="gene ID" value="ENSPTEG00000002903.1"/>
</dbReference>
<proteinExistence type="predicted"/>
<reference evidence="2" key="1">
    <citation type="submission" date="2025-08" db="UniProtKB">
        <authorList>
            <consortium name="Ensembl"/>
        </authorList>
    </citation>
    <scope>IDENTIFICATION</scope>
</reference>
<dbReference type="AlphaFoldDB" id="A0A8C9GKD1"/>
<name>A0A8C9GKD1_9PRIM</name>
<sequence length="67" mass="7199">CWPAFTVLGEAGGDQVDWSRVLRDAGVVNMSRKLRASSPLSNNHPPTPKRRGRGKHPLNPGPGALSK</sequence>
<dbReference type="Proteomes" id="UP000694416">
    <property type="component" value="Unplaced"/>
</dbReference>
<feature type="region of interest" description="Disordered" evidence="1">
    <location>
        <begin position="31"/>
        <end position="67"/>
    </location>
</feature>
<evidence type="ECO:0000313" key="3">
    <source>
        <dbReference type="Proteomes" id="UP000694416"/>
    </source>
</evidence>
<organism evidence="2 3">
    <name type="scientific">Piliocolobus tephrosceles</name>
    <name type="common">Ugandan red Colobus</name>
    <dbReference type="NCBI Taxonomy" id="591936"/>
    <lineage>
        <taxon>Eukaryota</taxon>
        <taxon>Metazoa</taxon>
        <taxon>Chordata</taxon>
        <taxon>Craniata</taxon>
        <taxon>Vertebrata</taxon>
        <taxon>Euteleostomi</taxon>
        <taxon>Mammalia</taxon>
        <taxon>Eutheria</taxon>
        <taxon>Euarchontoglires</taxon>
        <taxon>Primates</taxon>
        <taxon>Haplorrhini</taxon>
        <taxon>Catarrhini</taxon>
        <taxon>Cercopithecidae</taxon>
        <taxon>Colobinae</taxon>
        <taxon>Piliocolobus</taxon>
    </lineage>
</organism>
<feature type="compositionally biased region" description="Basic residues" evidence="1">
    <location>
        <begin position="47"/>
        <end position="56"/>
    </location>
</feature>